<proteinExistence type="predicted"/>
<evidence type="ECO:0000313" key="3">
    <source>
        <dbReference type="Proteomes" id="UP000550729"/>
    </source>
</evidence>
<accession>A0A848KST6</accession>
<name>A0A848KST6_9ACTN</name>
<dbReference type="Proteomes" id="UP000550729">
    <property type="component" value="Unassembled WGS sequence"/>
</dbReference>
<comment type="caution">
    <text evidence="2">The sequence shown here is derived from an EMBL/GenBank/DDBJ whole genome shotgun (WGS) entry which is preliminary data.</text>
</comment>
<sequence length="185" mass="20102">MIALASCEVDGTANPQGAQDHRQLSTTTPKLPFSNTFPNRWNDANNGTSYEPCTAVDSTIARLTDVDILSVHDAAAVDHQTARGCVWTYRDDKAWAVTQIVGNSASLEVYRREQQAFKWRGDMFFNGRKTLVSEISASACATHVQSGSAGISTIAQYDSLPTPSIDEICSRAIAFTKATIDKMPP</sequence>
<keyword evidence="3" id="KW-1185">Reference proteome</keyword>
<organism evidence="2 3">
    <name type="scientific">Gordonia asplenii</name>
    <dbReference type="NCBI Taxonomy" id="2725283"/>
    <lineage>
        <taxon>Bacteria</taxon>
        <taxon>Bacillati</taxon>
        <taxon>Actinomycetota</taxon>
        <taxon>Actinomycetes</taxon>
        <taxon>Mycobacteriales</taxon>
        <taxon>Gordoniaceae</taxon>
        <taxon>Gordonia</taxon>
    </lineage>
</organism>
<evidence type="ECO:0000313" key="2">
    <source>
        <dbReference type="EMBL" id="NMO01067.1"/>
    </source>
</evidence>
<gene>
    <name evidence="2" type="ORF">HH308_07540</name>
</gene>
<protein>
    <submittedName>
        <fullName evidence="2">DUF3558 family protein</fullName>
    </submittedName>
</protein>
<dbReference type="EMBL" id="JABBNB010000006">
    <property type="protein sequence ID" value="NMO01067.1"/>
    <property type="molecule type" value="Genomic_DNA"/>
</dbReference>
<feature type="region of interest" description="Disordered" evidence="1">
    <location>
        <begin position="9"/>
        <end position="29"/>
    </location>
</feature>
<dbReference type="Pfam" id="PF12079">
    <property type="entry name" value="DUF3558"/>
    <property type="match status" value="1"/>
</dbReference>
<reference evidence="2 3" key="1">
    <citation type="submission" date="2020-04" db="EMBL/GenBank/DDBJ databases">
        <title>Gordonia sp. nov. TBRC 11910.</title>
        <authorList>
            <person name="Suriyachadkun C."/>
        </authorList>
    </citation>
    <scope>NUCLEOTIDE SEQUENCE [LARGE SCALE GENOMIC DNA]</scope>
    <source>
        <strain evidence="2 3">TBRC 11910</strain>
    </source>
</reference>
<dbReference type="AlphaFoldDB" id="A0A848KST6"/>
<evidence type="ECO:0000256" key="1">
    <source>
        <dbReference type="SAM" id="MobiDB-lite"/>
    </source>
</evidence>
<dbReference type="InterPro" id="IPR024520">
    <property type="entry name" value="DUF3558"/>
</dbReference>
<dbReference type="RefSeq" id="WP_170193574.1">
    <property type="nucleotide sequence ID" value="NZ_JABBNB010000006.1"/>
</dbReference>